<dbReference type="InterPro" id="IPR006158">
    <property type="entry name" value="Cobalamin-bd"/>
</dbReference>
<dbReference type="AlphaFoldDB" id="A0A1F5SI16"/>
<evidence type="ECO:0000256" key="4">
    <source>
        <dbReference type="ARBA" id="ARBA00022691"/>
    </source>
</evidence>
<dbReference type="SMART" id="SM00729">
    <property type="entry name" value="Elp3"/>
    <property type="match status" value="1"/>
</dbReference>
<dbReference type="InterPro" id="IPR023404">
    <property type="entry name" value="rSAM_horseshoe"/>
</dbReference>
<dbReference type="PANTHER" id="PTHR43409">
    <property type="entry name" value="ANAEROBIC MAGNESIUM-PROTOPORPHYRIN IX MONOMETHYL ESTER CYCLASE-RELATED"/>
    <property type="match status" value="1"/>
</dbReference>
<keyword evidence="6" id="KW-0408">Iron</keyword>
<feature type="domain" description="B12-binding" evidence="8">
    <location>
        <begin position="22"/>
        <end position="157"/>
    </location>
</feature>
<dbReference type="InterPro" id="IPR034466">
    <property type="entry name" value="Methyltransferase_Class_B"/>
</dbReference>
<keyword evidence="4" id="KW-0949">S-adenosyl-L-methionine</keyword>
<dbReference type="InterPro" id="IPR006638">
    <property type="entry name" value="Elp3/MiaA/NifB-like_rSAM"/>
</dbReference>
<dbReference type="Gene3D" id="3.80.30.20">
    <property type="entry name" value="tm_1862 like domain"/>
    <property type="match status" value="1"/>
</dbReference>
<evidence type="ECO:0000256" key="2">
    <source>
        <dbReference type="ARBA" id="ARBA00022603"/>
    </source>
</evidence>
<dbReference type="EMBL" id="MFGB01000017">
    <property type="protein sequence ID" value="OGF26093.1"/>
    <property type="molecule type" value="Genomic_DNA"/>
</dbReference>
<evidence type="ECO:0000259" key="9">
    <source>
        <dbReference type="PROSITE" id="PS51918"/>
    </source>
</evidence>
<dbReference type="SFLD" id="SFLDG01082">
    <property type="entry name" value="B12-binding_domain_containing"/>
    <property type="match status" value="1"/>
</dbReference>
<dbReference type="Pfam" id="PF04055">
    <property type="entry name" value="Radical_SAM"/>
    <property type="match status" value="1"/>
</dbReference>
<comment type="cofactor">
    <cofactor evidence="1">
        <name>[4Fe-4S] cluster</name>
        <dbReference type="ChEBI" id="CHEBI:49883"/>
    </cofactor>
</comment>
<evidence type="ECO:0000256" key="3">
    <source>
        <dbReference type="ARBA" id="ARBA00022679"/>
    </source>
</evidence>
<proteinExistence type="predicted"/>
<dbReference type="GO" id="GO:0031419">
    <property type="term" value="F:cobalamin binding"/>
    <property type="evidence" value="ECO:0007669"/>
    <property type="project" value="InterPro"/>
</dbReference>
<evidence type="ECO:0000256" key="6">
    <source>
        <dbReference type="ARBA" id="ARBA00023004"/>
    </source>
</evidence>
<evidence type="ECO:0000259" key="8">
    <source>
        <dbReference type="PROSITE" id="PS51332"/>
    </source>
</evidence>
<organism evidence="10 11">
    <name type="scientific">Candidatus Falkowbacteria bacterium RIFOXYA2_FULL_47_19</name>
    <dbReference type="NCBI Taxonomy" id="1797994"/>
    <lineage>
        <taxon>Bacteria</taxon>
        <taxon>Candidatus Falkowiibacteriota</taxon>
    </lineage>
</organism>
<sequence>MIKKILLVSSNFEDIDMQGSSARLAKGGKTTEESHYPLSLAYLHAVLEKNNFDVKNLFLNNYSDDECFKKVITSIENFQPEAIGFQVLTNNRVSTFRLIEYIHKNFPNIQLIIGGIHATIMYDQIIRKYPFVITVLGEGEITLIELLTELSGKKNLNQVNGIAHYYNGVIKTSPRAPIENLDSLPWPKHEVFFENNKRGTACILTARGCPFNCSFCCLDTISNRRVRFRSIKNVVDEIEWLINKFPQIGKIWIQDDTFFVNNERVIEFCNEVLKRKMKKIGFICVARMKPISPEMVDKLIETNFIKVFLGLESANEKILKKCHKGVTQEDTVRAYELFAKTDIVVKMFLIVGLPGETIETIKETIIFAKKIQKIKYFHFGEGFPLLAIFPGTEVYAIAKEGGIIDDNYWLTDMPTPIFTLEHPYSELLEYKELMLNHLSLDRAFSSWTGFKAQFTMMPQIIKYIIKNRLVVHTLSAVAFSILSEENFLLAKKIYSKLKNK</sequence>
<dbReference type="PROSITE" id="PS51332">
    <property type="entry name" value="B12_BINDING"/>
    <property type="match status" value="1"/>
</dbReference>
<keyword evidence="5" id="KW-0479">Metal-binding</keyword>
<evidence type="ECO:0000256" key="1">
    <source>
        <dbReference type="ARBA" id="ARBA00001966"/>
    </source>
</evidence>
<dbReference type="Gene3D" id="3.40.50.280">
    <property type="entry name" value="Cobalamin-binding domain"/>
    <property type="match status" value="1"/>
</dbReference>
<dbReference type="SUPFAM" id="SSF102114">
    <property type="entry name" value="Radical SAM enzymes"/>
    <property type="match status" value="1"/>
</dbReference>
<protein>
    <submittedName>
        <fullName evidence="10">Uncharacterized protein</fullName>
    </submittedName>
</protein>
<feature type="domain" description="Radical SAM core" evidence="9">
    <location>
        <begin position="195"/>
        <end position="431"/>
    </location>
</feature>
<dbReference type="PROSITE" id="PS51918">
    <property type="entry name" value="RADICAL_SAM"/>
    <property type="match status" value="1"/>
</dbReference>
<dbReference type="CDD" id="cd02068">
    <property type="entry name" value="radical_SAM_B12_BD"/>
    <property type="match status" value="1"/>
</dbReference>
<reference evidence="10 11" key="1">
    <citation type="journal article" date="2016" name="Nat. Commun.">
        <title>Thousands of microbial genomes shed light on interconnected biogeochemical processes in an aquifer system.</title>
        <authorList>
            <person name="Anantharaman K."/>
            <person name="Brown C.T."/>
            <person name="Hug L.A."/>
            <person name="Sharon I."/>
            <person name="Castelle C.J."/>
            <person name="Probst A.J."/>
            <person name="Thomas B.C."/>
            <person name="Singh A."/>
            <person name="Wilkins M.J."/>
            <person name="Karaoz U."/>
            <person name="Brodie E.L."/>
            <person name="Williams K.H."/>
            <person name="Hubbard S.S."/>
            <person name="Banfield J.F."/>
        </authorList>
    </citation>
    <scope>NUCLEOTIDE SEQUENCE [LARGE SCALE GENOMIC DNA]</scope>
</reference>
<dbReference type="GO" id="GO:0051539">
    <property type="term" value="F:4 iron, 4 sulfur cluster binding"/>
    <property type="evidence" value="ECO:0007669"/>
    <property type="project" value="UniProtKB-KW"/>
</dbReference>
<dbReference type="InterPro" id="IPR051198">
    <property type="entry name" value="BchE-like"/>
</dbReference>
<evidence type="ECO:0000313" key="10">
    <source>
        <dbReference type="EMBL" id="OGF26093.1"/>
    </source>
</evidence>
<dbReference type="GO" id="GO:0046872">
    <property type="term" value="F:metal ion binding"/>
    <property type="evidence" value="ECO:0007669"/>
    <property type="project" value="UniProtKB-KW"/>
</dbReference>
<dbReference type="CDD" id="cd01335">
    <property type="entry name" value="Radical_SAM"/>
    <property type="match status" value="1"/>
</dbReference>
<dbReference type="InterPro" id="IPR058240">
    <property type="entry name" value="rSAM_sf"/>
</dbReference>
<accession>A0A1F5SI16</accession>
<comment type="caution">
    <text evidence="10">The sequence shown here is derived from an EMBL/GenBank/DDBJ whole genome shotgun (WGS) entry which is preliminary data.</text>
</comment>
<name>A0A1F5SI16_9BACT</name>
<evidence type="ECO:0000256" key="7">
    <source>
        <dbReference type="ARBA" id="ARBA00023014"/>
    </source>
</evidence>
<keyword evidence="7" id="KW-0411">Iron-sulfur</keyword>
<evidence type="ECO:0000256" key="5">
    <source>
        <dbReference type="ARBA" id="ARBA00022723"/>
    </source>
</evidence>
<keyword evidence="2" id="KW-0489">Methyltransferase</keyword>
<dbReference type="SFLD" id="SFLDS00029">
    <property type="entry name" value="Radical_SAM"/>
    <property type="match status" value="1"/>
</dbReference>
<dbReference type="Proteomes" id="UP000178367">
    <property type="component" value="Unassembled WGS sequence"/>
</dbReference>
<dbReference type="GO" id="GO:0003824">
    <property type="term" value="F:catalytic activity"/>
    <property type="evidence" value="ECO:0007669"/>
    <property type="project" value="InterPro"/>
</dbReference>
<dbReference type="PANTHER" id="PTHR43409:SF7">
    <property type="entry name" value="BLL1977 PROTEIN"/>
    <property type="match status" value="1"/>
</dbReference>
<dbReference type="Pfam" id="PF02310">
    <property type="entry name" value="B12-binding"/>
    <property type="match status" value="1"/>
</dbReference>
<dbReference type="InterPro" id="IPR007197">
    <property type="entry name" value="rSAM"/>
</dbReference>
<gene>
    <name evidence="10" type="ORF">A2227_02645</name>
</gene>
<dbReference type="SFLD" id="SFLDG01123">
    <property type="entry name" value="methyltransferase_(Class_B)"/>
    <property type="match status" value="1"/>
</dbReference>
<dbReference type="STRING" id="1797994.A2227_02645"/>
<keyword evidence="3" id="KW-0808">Transferase</keyword>
<evidence type="ECO:0000313" key="11">
    <source>
        <dbReference type="Proteomes" id="UP000178367"/>
    </source>
</evidence>